<reference evidence="2 3" key="1">
    <citation type="submission" date="2020-09" db="EMBL/GenBank/DDBJ databases">
        <title>Paenibacillus sp. strain PR3 16S rRNA gene Genome sequencing and assembly.</title>
        <authorList>
            <person name="Kim J."/>
        </authorList>
    </citation>
    <scope>NUCLEOTIDE SEQUENCE [LARGE SCALE GENOMIC DNA]</scope>
    <source>
        <strain evidence="2 3">PR3</strain>
    </source>
</reference>
<protein>
    <submittedName>
        <fullName evidence="2">Collagen-like protein</fullName>
    </submittedName>
</protein>
<proteinExistence type="predicted"/>
<evidence type="ECO:0000256" key="1">
    <source>
        <dbReference type="SAM" id="MobiDB-lite"/>
    </source>
</evidence>
<dbReference type="EMBL" id="JACXZA010000002">
    <property type="protein sequence ID" value="MBD3919115.1"/>
    <property type="molecule type" value="Genomic_DNA"/>
</dbReference>
<dbReference type="PANTHER" id="PTHR24637">
    <property type="entry name" value="COLLAGEN"/>
    <property type="match status" value="1"/>
</dbReference>
<evidence type="ECO:0000313" key="2">
    <source>
        <dbReference type="EMBL" id="MBD3919115.1"/>
    </source>
</evidence>
<gene>
    <name evidence="2" type="ORF">H8B09_10145</name>
</gene>
<organism evidence="2 3">
    <name type="scientific">Paenibacillus terricola</name>
    <dbReference type="NCBI Taxonomy" id="2763503"/>
    <lineage>
        <taxon>Bacteria</taxon>
        <taxon>Bacillati</taxon>
        <taxon>Bacillota</taxon>
        <taxon>Bacilli</taxon>
        <taxon>Bacillales</taxon>
        <taxon>Paenibacillaceae</taxon>
        <taxon>Paenibacillus</taxon>
    </lineage>
</organism>
<dbReference type="PANTHER" id="PTHR24637:SF428">
    <property type="entry name" value="SCAVENGER RECEPTOR CLASS A MEMBER 3"/>
    <property type="match status" value="1"/>
</dbReference>
<keyword evidence="3" id="KW-1185">Reference proteome</keyword>
<feature type="region of interest" description="Disordered" evidence="1">
    <location>
        <begin position="21"/>
        <end position="174"/>
    </location>
</feature>
<dbReference type="RefSeq" id="WP_224753442.1">
    <property type="nucleotide sequence ID" value="NZ_JACXZA010000002.1"/>
</dbReference>
<feature type="compositionally biased region" description="Low complexity" evidence="1">
    <location>
        <begin position="85"/>
        <end position="106"/>
    </location>
</feature>
<accession>A0ABR8MT18</accession>
<sequence length="332" mass="32834">MQGCQDEGNCQKKVVLVCPPGKKRAKRKHRRQAAKTITLSCPPPKIEFVAPTISGPPGPAGPQGPIGPQGPAGPAGGPQGPVGPQGPQGNAGPAGPMGAQGEAGPQGPIGPVGPQGLIGPTGPMGLQGPMGPQGEMGLQGPIGPQGSQGIQGEQGPQGIQGPTGAQGPPGTTTSTKVVVFQGANAGFQLFVGSPGPESGTIPYVISGNGSVVGVSGTIDVNNLGIGSYIYEVCLNVVNTAATPLPANVVATVTLTVTAPITGTIIFSSRATDVGPHPVLVSNGAPYVVTSATVTWTSNIPGTPITRNTALSLFLNTNVSNSATYSVYVSTDI</sequence>
<evidence type="ECO:0000313" key="3">
    <source>
        <dbReference type="Proteomes" id="UP000609346"/>
    </source>
</evidence>
<dbReference type="InterPro" id="IPR008160">
    <property type="entry name" value="Collagen"/>
</dbReference>
<dbReference type="Pfam" id="PF01391">
    <property type="entry name" value="Collagen"/>
    <property type="match status" value="1"/>
</dbReference>
<comment type="caution">
    <text evidence="2">The sequence shown here is derived from an EMBL/GenBank/DDBJ whole genome shotgun (WGS) entry which is preliminary data.</text>
</comment>
<dbReference type="Proteomes" id="UP000609346">
    <property type="component" value="Unassembled WGS sequence"/>
</dbReference>
<feature type="compositionally biased region" description="Low complexity" evidence="1">
    <location>
        <begin position="112"/>
        <end position="170"/>
    </location>
</feature>
<feature type="compositionally biased region" description="Basic residues" evidence="1">
    <location>
        <begin position="21"/>
        <end position="33"/>
    </location>
</feature>
<name>A0ABR8MT18_9BACL</name>